<dbReference type="InterPro" id="IPR027911">
    <property type="entry name" value="DUF4604"/>
</dbReference>
<reference evidence="3 4" key="1">
    <citation type="journal article" date="2007" name="Science">
        <title>Sea anemone genome reveals ancestral eumetazoan gene repertoire and genomic organization.</title>
        <authorList>
            <person name="Putnam N.H."/>
            <person name="Srivastava M."/>
            <person name="Hellsten U."/>
            <person name="Dirks B."/>
            <person name="Chapman J."/>
            <person name="Salamov A."/>
            <person name="Terry A."/>
            <person name="Shapiro H."/>
            <person name="Lindquist E."/>
            <person name="Kapitonov V.V."/>
            <person name="Jurka J."/>
            <person name="Genikhovich G."/>
            <person name="Grigoriev I.V."/>
            <person name="Lucas S.M."/>
            <person name="Steele R.E."/>
            <person name="Finnerty J.R."/>
            <person name="Technau U."/>
            <person name="Martindale M.Q."/>
            <person name="Rokhsar D.S."/>
        </authorList>
    </citation>
    <scope>NUCLEOTIDE SEQUENCE [LARGE SCALE GENOMIC DNA]</scope>
    <source>
        <strain evidence="4">CH2 X CH6</strain>
    </source>
</reference>
<dbReference type="AlphaFoldDB" id="A7S707"/>
<name>A7S707_NEMVE</name>
<evidence type="ECO:0000313" key="3">
    <source>
        <dbReference type="EMBL" id="EDO40520.1"/>
    </source>
</evidence>
<evidence type="ECO:0000256" key="1">
    <source>
        <dbReference type="SAM" id="MobiDB-lite"/>
    </source>
</evidence>
<dbReference type="EMBL" id="DS469590">
    <property type="protein sequence ID" value="EDO40520.1"/>
    <property type="molecule type" value="Genomic_DNA"/>
</dbReference>
<keyword evidence="4" id="KW-1185">Reference proteome</keyword>
<dbReference type="FunCoup" id="A7S707">
    <property type="interactions" value="420"/>
</dbReference>
<dbReference type="PhylomeDB" id="A7S707"/>
<dbReference type="Proteomes" id="UP000001593">
    <property type="component" value="Unassembled WGS sequence"/>
</dbReference>
<dbReference type="Pfam" id="PF15377">
    <property type="entry name" value="DUF4604"/>
    <property type="match status" value="1"/>
</dbReference>
<dbReference type="PANTHER" id="PTHR31195">
    <property type="entry name" value="GEO02494P1"/>
    <property type="match status" value="1"/>
</dbReference>
<evidence type="ECO:0000259" key="2">
    <source>
        <dbReference type="Pfam" id="PF15377"/>
    </source>
</evidence>
<dbReference type="HOGENOM" id="CLU_2148825_0_0_1"/>
<dbReference type="InParanoid" id="A7S707"/>
<feature type="domain" description="DUF4604" evidence="2">
    <location>
        <begin position="4"/>
        <end position="75"/>
    </location>
</feature>
<dbReference type="InterPro" id="IPR040219">
    <property type="entry name" value="KIAA1143-like"/>
</dbReference>
<feature type="compositionally biased region" description="Basic and acidic residues" evidence="1">
    <location>
        <begin position="27"/>
        <end position="53"/>
    </location>
</feature>
<evidence type="ECO:0000313" key="4">
    <source>
        <dbReference type="Proteomes" id="UP000001593"/>
    </source>
</evidence>
<proteinExistence type="predicted"/>
<gene>
    <name evidence="3" type="ORF">NEMVEDRAFT_v1g207809</name>
</gene>
<sequence length="112" mass="12835">MAGRNISYTKQATPAFIQQFKERVGYKEPDNVDSKRAEAEKSQKEDEVDREGEQPVVVLGKNVSEAEAESFLASQLENESQVEVLTRSHYIAINMTKPIFMGRDFFCLWFLL</sequence>
<accession>A7S707</accession>
<protein>
    <recommendedName>
        <fullName evidence="2">DUF4604 domain-containing protein</fullName>
    </recommendedName>
</protein>
<feature type="region of interest" description="Disordered" evidence="1">
    <location>
        <begin position="27"/>
        <end position="54"/>
    </location>
</feature>
<organism evidence="3 4">
    <name type="scientific">Nematostella vectensis</name>
    <name type="common">Starlet sea anemone</name>
    <dbReference type="NCBI Taxonomy" id="45351"/>
    <lineage>
        <taxon>Eukaryota</taxon>
        <taxon>Metazoa</taxon>
        <taxon>Cnidaria</taxon>
        <taxon>Anthozoa</taxon>
        <taxon>Hexacorallia</taxon>
        <taxon>Actiniaria</taxon>
        <taxon>Edwardsiidae</taxon>
        <taxon>Nematostella</taxon>
    </lineage>
</organism>
<dbReference type="PANTHER" id="PTHR31195:SF2">
    <property type="entry name" value="GEO02494P1"/>
    <property type="match status" value="1"/>
</dbReference>